<sequence length="134" mass="14572">MNERLQKVIDHPLHRFLGVTGIQSDAGRGEIVLTITENLVNPAGIFHGGVIYLLCDVCAYGGLLSLMEVDVDAVTHDLQVSVMRALKLGDVVEFTSEVVKFGTRICFIDVRVTSGGRLVASARVTKSMLPVHRP</sequence>
<dbReference type="PANTHER" id="PTHR21660">
    <property type="entry name" value="THIOESTERASE SUPERFAMILY MEMBER-RELATED"/>
    <property type="match status" value="1"/>
</dbReference>
<dbReference type="EMBL" id="CP000859">
    <property type="protein sequence ID" value="ABW66569.1"/>
    <property type="molecule type" value="Genomic_DNA"/>
</dbReference>
<protein>
    <submittedName>
        <fullName evidence="4">Thioesterase superfamily protein</fullName>
    </submittedName>
</protein>
<dbReference type="NCBIfam" id="TIGR00369">
    <property type="entry name" value="unchar_dom_1"/>
    <property type="match status" value="1"/>
</dbReference>
<evidence type="ECO:0000313" key="4">
    <source>
        <dbReference type="EMBL" id="ABW66569.1"/>
    </source>
</evidence>
<feature type="domain" description="Thioesterase" evidence="3">
    <location>
        <begin position="44"/>
        <end position="118"/>
    </location>
</feature>
<dbReference type="InterPro" id="IPR039298">
    <property type="entry name" value="ACOT13"/>
</dbReference>
<proteinExistence type="inferred from homology"/>
<comment type="similarity">
    <text evidence="1">Belongs to the thioesterase PaaI family.</text>
</comment>
<dbReference type="SUPFAM" id="SSF54637">
    <property type="entry name" value="Thioesterase/thiol ester dehydrase-isomerase"/>
    <property type="match status" value="1"/>
</dbReference>
<gene>
    <name evidence="4" type="ordered locus">Dole_0759</name>
</gene>
<dbReference type="GO" id="GO:0047617">
    <property type="term" value="F:fatty acyl-CoA hydrolase activity"/>
    <property type="evidence" value="ECO:0007669"/>
    <property type="project" value="InterPro"/>
</dbReference>
<dbReference type="InterPro" id="IPR003736">
    <property type="entry name" value="PAAI_dom"/>
</dbReference>
<accession>A8ZVA8</accession>
<dbReference type="CDD" id="cd03443">
    <property type="entry name" value="PaaI_thioesterase"/>
    <property type="match status" value="1"/>
</dbReference>
<dbReference type="OrthoDB" id="9813158at2"/>
<dbReference type="KEGG" id="dol:Dole_0759"/>
<dbReference type="eggNOG" id="COG2050">
    <property type="taxonomic scope" value="Bacteria"/>
</dbReference>
<organism evidence="4 5">
    <name type="scientific">Desulfosudis oleivorans (strain DSM 6200 / JCM 39069 / Hxd3)</name>
    <name type="common">Desulfococcus oleovorans</name>
    <dbReference type="NCBI Taxonomy" id="96561"/>
    <lineage>
        <taxon>Bacteria</taxon>
        <taxon>Pseudomonadati</taxon>
        <taxon>Thermodesulfobacteriota</taxon>
        <taxon>Desulfobacteria</taxon>
        <taxon>Desulfobacterales</taxon>
        <taxon>Desulfosudaceae</taxon>
        <taxon>Desulfosudis</taxon>
    </lineage>
</organism>
<dbReference type="RefSeq" id="WP_012174187.1">
    <property type="nucleotide sequence ID" value="NC_009943.1"/>
</dbReference>
<dbReference type="AlphaFoldDB" id="A8ZVA8"/>
<keyword evidence="2" id="KW-0378">Hydrolase</keyword>
<evidence type="ECO:0000259" key="3">
    <source>
        <dbReference type="Pfam" id="PF03061"/>
    </source>
</evidence>
<reference evidence="4 5" key="1">
    <citation type="submission" date="2007-10" db="EMBL/GenBank/DDBJ databases">
        <title>Complete sequence of Desulfococcus oleovorans Hxd3.</title>
        <authorList>
            <consortium name="US DOE Joint Genome Institute"/>
            <person name="Copeland A."/>
            <person name="Lucas S."/>
            <person name="Lapidus A."/>
            <person name="Barry K."/>
            <person name="Glavina del Rio T."/>
            <person name="Dalin E."/>
            <person name="Tice H."/>
            <person name="Pitluck S."/>
            <person name="Kiss H."/>
            <person name="Brettin T."/>
            <person name="Bruce D."/>
            <person name="Detter J.C."/>
            <person name="Han C."/>
            <person name="Schmutz J."/>
            <person name="Larimer F."/>
            <person name="Land M."/>
            <person name="Hauser L."/>
            <person name="Kyrpides N."/>
            <person name="Kim E."/>
            <person name="Wawrik B."/>
            <person name="Richardson P."/>
        </authorList>
    </citation>
    <scope>NUCLEOTIDE SEQUENCE [LARGE SCALE GENOMIC DNA]</scope>
    <source>
        <strain evidence="5">DSM 6200 / JCM 39069 / Hxd3</strain>
    </source>
</reference>
<dbReference type="HOGENOM" id="CLU_089876_12_2_7"/>
<evidence type="ECO:0000256" key="2">
    <source>
        <dbReference type="ARBA" id="ARBA00022801"/>
    </source>
</evidence>
<dbReference type="InterPro" id="IPR006683">
    <property type="entry name" value="Thioestr_dom"/>
</dbReference>
<dbReference type="STRING" id="96561.Dole_0759"/>
<dbReference type="Gene3D" id="3.10.129.10">
    <property type="entry name" value="Hotdog Thioesterase"/>
    <property type="match status" value="1"/>
</dbReference>
<dbReference type="PANTHER" id="PTHR21660:SF1">
    <property type="entry name" value="ACYL-COENZYME A THIOESTERASE 13"/>
    <property type="match status" value="1"/>
</dbReference>
<dbReference type="Pfam" id="PF03061">
    <property type="entry name" value="4HBT"/>
    <property type="match status" value="1"/>
</dbReference>
<dbReference type="Proteomes" id="UP000008561">
    <property type="component" value="Chromosome"/>
</dbReference>
<evidence type="ECO:0000313" key="5">
    <source>
        <dbReference type="Proteomes" id="UP000008561"/>
    </source>
</evidence>
<dbReference type="InterPro" id="IPR029069">
    <property type="entry name" value="HotDog_dom_sf"/>
</dbReference>
<evidence type="ECO:0000256" key="1">
    <source>
        <dbReference type="ARBA" id="ARBA00008324"/>
    </source>
</evidence>
<name>A8ZVA8_DESOH</name>
<keyword evidence="5" id="KW-1185">Reference proteome</keyword>